<name>A0ACC0D514_9PEZI</name>
<evidence type="ECO:0000313" key="1">
    <source>
        <dbReference type="EMBL" id="KAI6087810.1"/>
    </source>
</evidence>
<dbReference type="Proteomes" id="UP001497680">
    <property type="component" value="Unassembled WGS sequence"/>
</dbReference>
<comment type="caution">
    <text evidence="1">The sequence shown here is derived from an EMBL/GenBank/DDBJ whole genome shotgun (WGS) entry which is preliminary data.</text>
</comment>
<protein>
    <submittedName>
        <fullName evidence="1">RmlC-like cupin domain-containing protein</fullName>
    </submittedName>
</protein>
<proteinExistence type="predicted"/>
<keyword evidence="2" id="KW-1185">Reference proteome</keyword>
<evidence type="ECO:0000313" key="2">
    <source>
        <dbReference type="Proteomes" id="UP001497680"/>
    </source>
</evidence>
<dbReference type="EMBL" id="MU394305">
    <property type="protein sequence ID" value="KAI6087810.1"/>
    <property type="molecule type" value="Genomic_DNA"/>
</dbReference>
<accession>A0ACC0D514</accession>
<organism evidence="1 2">
    <name type="scientific">Hypoxylon rubiginosum</name>
    <dbReference type="NCBI Taxonomy" id="110542"/>
    <lineage>
        <taxon>Eukaryota</taxon>
        <taxon>Fungi</taxon>
        <taxon>Dikarya</taxon>
        <taxon>Ascomycota</taxon>
        <taxon>Pezizomycotina</taxon>
        <taxon>Sordariomycetes</taxon>
        <taxon>Xylariomycetidae</taxon>
        <taxon>Xylariales</taxon>
        <taxon>Hypoxylaceae</taxon>
        <taxon>Hypoxylon</taxon>
    </lineage>
</organism>
<gene>
    <name evidence="1" type="ORF">F4821DRAFT_235262</name>
</gene>
<reference evidence="1 2" key="1">
    <citation type="journal article" date="2022" name="New Phytol.">
        <title>Ecological generalism drives hyperdiversity of secondary metabolite gene clusters in xylarialean endophytes.</title>
        <authorList>
            <person name="Franco M.E.E."/>
            <person name="Wisecaver J.H."/>
            <person name="Arnold A.E."/>
            <person name="Ju Y.M."/>
            <person name="Slot J.C."/>
            <person name="Ahrendt S."/>
            <person name="Moore L.P."/>
            <person name="Eastman K.E."/>
            <person name="Scott K."/>
            <person name="Konkel Z."/>
            <person name="Mondo S.J."/>
            <person name="Kuo A."/>
            <person name="Hayes R.D."/>
            <person name="Haridas S."/>
            <person name="Andreopoulos B."/>
            <person name="Riley R."/>
            <person name="LaButti K."/>
            <person name="Pangilinan J."/>
            <person name="Lipzen A."/>
            <person name="Amirebrahimi M."/>
            <person name="Yan J."/>
            <person name="Adam C."/>
            <person name="Keymanesh K."/>
            <person name="Ng V."/>
            <person name="Louie K."/>
            <person name="Northen T."/>
            <person name="Drula E."/>
            <person name="Henrissat B."/>
            <person name="Hsieh H.M."/>
            <person name="Youens-Clark K."/>
            <person name="Lutzoni F."/>
            <person name="Miadlikowska J."/>
            <person name="Eastwood D.C."/>
            <person name="Hamelin R.C."/>
            <person name="Grigoriev I.V."/>
            <person name="U'Ren J.M."/>
        </authorList>
    </citation>
    <scope>NUCLEOTIDE SEQUENCE [LARGE SCALE GENOMIC DNA]</scope>
    <source>
        <strain evidence="1 2">ER1909</strain>
    </source>
</reference>
<sequence>MLTTSTVAAILAFCSLSSAKPLNRKWEPSGSANTGSAVSYTTADIPGTATGWPHHHETSSTSSYYSSLSYAHSASTAVDVPECTASPDSGDSSSNTGSSGNAGNSGNSGGSGDSTTTITTTVASGPATPTGLSKVAQILLSDTRADAINNVLKDDADFVFDFNKARKFGPGAGGEVVQANRKAFPALTGTGIGMAVGFLGPCGFNTPHVHNRATELLIVTKGRVVSEMVVENGVEDADKKPRDITNTLEELQATPYFMGALHTQYNPDCGNVTFVAPLSSEDFGANTMAQAYFALEDDTIRAAAGNQITGADVDKFRGIISTNVALGVEQCLKKCNIPKSS</sequence>